<dbReference type="EMBL" id="BAAFSV010000001">
    <property type="protein sequence ID" value="GAB1310372.1"/>
    <property type="molecule type" value="Genomic_DNA"/>
</dbReference>
<dbReference type="RefSeq" id="XP_070912105.1">
    <property type="nucleotide sequence ID" value="XM_071056004.1"/>
</dbReference>
<reference evidence="1 2" key="1">
    <citation type="submission" date="2024-09" db="EMBL/GenBank/DDBJ databases">
        <title>Itraconazole resistance in Madurella fahalii resulting from another homologue of gene encoding cytochrome P450 14-alpha sterol demethylase (CYP51).</title>
        <authorList>
            <person name="Yoshioka I."/>
            <person name="Fahal A.H."/>
            <person name="Kaneko S."/>
            <person name="Yaguchi T."/>
        </authorList>
    </citation>
    <scope>NUCLEOTIDE SEQUENCE [LARGE SCALE GENOMIC DNA]</scope>
    <source>
        <strain evidence="1 2">IFM 68171</strain>
    </source>
</reference>
<gene>
    <name evidence="1" type="ORF">MFIFM68171_00582</name>
</gene>
<evidence type="ECO:0000313" key="1">
    <source>
        <dbReference type="EMBL" id="GAB1310372.1"/>
    </source>
</evidence>
<keyword evidence="2" id="KW-1185">Reference proteome</keyword>
<proteinExistence type="predicted"/>
<organism evidence="1 2">
    <name type="scientific">Madurella fahalii</name>
    <dbReference type="NCBI Taxonomy" id="1157608"/>
    <lineage>
        <taxon>Eukaryota</taxon>
        <taxon>Fungi</taxon>
        <taxon>Dikarya</taxon>
        <taxon>Ascomycota</taxon>
        <taxon>Pezizomycotina</taxon>
        <taxon>Sordariomycetes</taxon>
        <taxon>Sordariomycetidae</taxon>
        <taxon>Sordariales</taxon>
        <taxon>Sordariales incertae sedis</taxon>
        <taxon>Madurella</taxon>
    </lineage>
</organism>
<protein>
    <submittedName>
        <fullName evidence="1">Uncharacterized protein</fullName>
    </submittedName>
</protein>
<dbReference type="Pfam" id="PF11578">
    <property type="entry name" value="DUF3237"/>
    <property type="match status" value="1"/>
</dbReference>
<name>A0ABQ0FXY1_9PEZI</name>
<dbReference type="Proteomes" id="UP001628179">
    <property type="component" value="Unassembled WGS sequence"/>
</dbReference>
<sequence length="164" mass="17258">MAHFPKLIPAFTVKVAILPPSSISPSLTLVPFSSTGGTIVSEPSYPIKLNAAIEHGADYITAAPDGRSVHLDVNATARDPAANGLIRIKYTGKISTTGPAGKVLRGEAGAATTDFGEAFVHFEFETGIESMAALQEKVYVGSGRFILEPDKPVIVEYKVSEVTA</sequence>
<dbReference type="GeneID" id="98171327"/>
<comment type="caution">
    <text evidence="1">The sequence shown here is derived from an EMBL/GenBank/DDBJ whole genome shotgun (WGS) entry which is preliminary data.</text>
</comment>
<dbReference type="Gene3D" id="2.40.160.20">
    <property type="match status" value="1"/>
</dbReference>
<evidence type="ECO:0000313" key="2">
    <source>
        <dbReference type="Proteomes" id="UP001628179"/>
    </source>
</evidence>
<accession>A0ABQ0FXY1</accession>